<dbReference type="AlphaFoldDB" id="C0E787"/>
<sequence length="40" mass="4848">MFFLMNMISYRIVVFRIITITIIIIVTCWYEACVIFEMPI</sequence>
<name>C0E787_9CORY</name>
<evidence type="ECO:0000313" key="3">
    <source>
        <dbReference type="Proteomes" id="UP000006247"/>
    </source>
</evidence>
<keyword evidence="1" id="KW-0812">Transmembrane</keyword>
<feature type="transmembrane region" description="Helical" evidence="1">
    <location>
        <begin position="12"/>
        <end position="32"/>
    </location>
</feature>
<protein>
    <submittedName>
        <fullName evidence="2">Uncharacterized protein</fullName>
    </submittedName>
</protein>
<accession>C0E787</accession>
<evidence type="ECO:0000313" key="2">
    <source>
        <dbReference type="EMBL" id="EEG25646.1"/>
    </source>
</evidence>
<proteinExistence type="predicted"/>
<keyword evidence="1" id="KW-1133">Transmembrane helix</keyword>
<dbReference type="EMBL" id="ACEB01000051">
    <property type="protein sequence ID" value="EEG25646.1"/>
    <property type="molecule type" value="Genomic_DNA"/>
</dbReference>
<reference evidence="2 3" key="1">
    <citation type="submission" date="2009-01" db="EMBL/GenBank/DDBJ databases">
        <authorList>
            <person name="Fulton L."/>
            <person name="Clifton S."/>
            <person name="Chinwalla A.T."/>
            <person name="Mitreva M."/>
            <person name="Sodergren E."/>
            <person name="Weinstock G."/>
            <person name="Clifton S."/>
            <person name="Dooling D.J."/>
            <person name="Fulton B."/>
            <person name="Minx P."/>
            <person name="Pepin K.H."/>
            <person name="Johnson M."/>
            <person name="Bhonagiri V."/>
            <person name="Nash W.E."/>
            <person name="Mardis E.R."/>
            <person name="Wilson R.K."/>
        </authorList>
    </citation>
    <scope>NUCLEOTIDE SEQUENCE [LARGE SCALE GENOMIC DNA]</scope>
    <source>
        <strain evidence="2 3">ATCC 33806</strain>
    </source>
</reference>
<organism evidence="2 3">
    <name type="scientific">Corynebacterium matruchotii ATCC 33806</name>
    <dbReference type="NCBI Taxonomy" id="566549"/>
    <lineage>
        <taxon>Bacteria</taxon>
        <taxon>Bacillati</taxon>
        <taxon>Actinomycetota</taxon>
        <taxon>Actinomycetes</taxon>
        <taxon>Mycobacteriales</taxon>
        <taxon>Corynebacteriaceae</taxon>
        <taxon>Corynebacterium</taxon>
    </lineage>
</organism>
<keyword evidence="1" id="KW-0472">Membrane</keyword>
<gene>
    <name evidence="2" type="ORF">CORMATOL_02876</name>
</gene>
<evidence type="ECO:0000256" key="1">
    <source>
        <dbReference type="SAM" id="Phobius"/>
    </source>
</evidence>
<dbReference type="HOGENOM" id="CLU_3288187_0_0_11"/>
<comment type="caution">
    <text evidence="2">The sequence shown here is derived from an EMBL/GenBank/DDBJ whole genome shotgun (WGS) entry which is preliminary data.</text>
</comment>
<dbReference type="Proteomes" id="UP000006247">
    <property type="component" value="Unassembled WGS sequence"/>
</dbReference>